<feature type="transmembrane region" description="Helical" evidence="7">
    <location>
        <begin position="76"/>
        <end position="95"/>
    </location>
</feature>
<feature type="transmembrane region" description="Helical" evidence="7">
    <location>
        <begin position="198"/>
        <end position="217"/>
    </location>
</feature>
<feature type="transmembrane region" description="Helical" evidence="7">
    <location>
        <begin position="267"/>
        <end position="288"/>
    </location>
</feature>
<organism evidence="9 10">
    <name type="scientific">Terrihalobacillus insolitus</name>
    <dbReference type="NCBI Taxonomy" id="2950438"/>
    <lineage>
        <taxon>Bacteria</taxon>
        <taxon>Bacillati</taxon>
        <taxon>Bacillota</taxon>
        <taxon>Bacilli</taxon>
        <taxon>Bacillales</taxon>
        <taxon>Bacillaceae</taxon>
        <taxon>Terrihalobacillus</taxon>
    </lineage>
</organism>
<dbReference type="FunFam" id="1.20.1720.10:FF:000004">
    <property type="entry name" value="EmrB/QacA family drug resistance transporter"/>
    <property type="match status" value="1"/>
</dbReference>
<dbReference type="PROSITE" id="PS50850">
    <property type="entry name" value="MFS"/>
    <property type="match status" value="1"/>
</dbReference>
<evidence type="ECO:0000259" key="8">
    <source>
        <dbReference type="PROSITE" id="PS50850"/>
    </source>
</evidence>
<feature type="transmembrane region" description="Helical" evidence="7">
    <location>
        <begin position="358"/>
        <end position="378"/>
    </location>
</feature>
<dbReference type="InterPro" id="IPR011701">
    <property type="entry name" value="MFS"/>
</dbReference>
<evidence type="ECO:0000256" key="2">
    <source>
        <dbReference type="ARBA" id="ARBA00022448"/>
    </source>
</evidence>
<feature type="transmembrane region" description="Helical" evidence="7">
    <location>
        <begin position="300"/>
        <end position="320"/>
    </location>
</feature>
<feature type="transmembrane region" description="Helical" evidence="7">
    <location>
        <begin position="135"/>
        <end position="153"/>
    </location>
</feature>
<evidence type="ECO:0000256" key="4">
    <source>
        <dbReference type="ARBA" id="ARBA00022692"/>
    </source>
</evidence>
<feature type="transmembrane region" description="Helical" evidence="7">
    <location>
        <begin position="46"/>
        <end position="64"/>
    </location>
</feature>
<dbReference type="EMBL" id="JAMQKB010000007">
    <property type="protein sequence ID" value="MDC3424584.1"/>
    <property type="molecule type" value="Genomic_DNA"/>
</dbReference>
<evidence type="ECO:0000256" key="7">
    <source>
        <dbReference type="SAM" id="Phobius"/>
    </source>
</evidence>
<keyword evidence="4 7" id="KW-0812">Transmembrane</keyword>
<accession>A0A9X4AM87</accession>
<dbReference type="PANTHER" id="PTHR23501:SF197">
    <property type="entry name" value="COMD"/>
    <property type="match status" value="1"/>
</dbReference>
<keyword evidence="6 7" id="KW-0472">Membrane</keyword>
<dbReference type="InterPro" id="IPR020846">
    <property type="entry name" value="MFS_dom"/>
</dbReference>
<dbReference type="GO" id="GO:0005886">
    <property type="term" value="C:plasma membrane"/>
    <property type="evidence" value="ECO:0007669"/>
    <property type="project" value="UniProtKB-SubCell"/>
</dbReference>
<proteinExistence type="predicted"/>
<dbReference type="CDD" id="cd17502">
    <property type="entry name" value="MFS_Azr1_MDR_like"/>
    <property type="match status" value="1"/>
</dbReference>
<protein>
    <submittedName>
        <fullName evidence="9">MFS transporter</fullName>
    </submittedName>
</protein>
<feature type="transmembrane region" description="Helical" evidence="7">
    <location>
        <begin position="12"/>
        <end position="34"/>
    </location>
</feature>
<dbReference type="NCBIfam" id="TIGR00711">
    <property type="entry name" value="efflux_EmrB"/>
    <property type="match status" value="1"/>
</dbReference>
<dbReference type="PROSITE" id="PS00216">
    <property type="entry name" value="SUGAR_TRANSPORT_1"/>
    <property type="match status" value="1"/>
</dbReference>
<evidence type="ECO:0000313" key="9">
    <source>
        <dbReference type="EMBL" id="MDC3424584.1"/>
    </source>
</evidence>
<dbReference type="SUPFAM" id="SSF103473">
    <property type="entry name" value="MFS general substrate transporter"/>
    <property type="match status" value="1"/>
</dbReference>
<keyword evidence="10" id="KW-1185">Reference proteome</keyword>
<keyword evidence="5 7" id="KW-1133">Transmembrane helix</keyword>
<dbReference type="AlphaFoldDB" id="A0A9X4AM87"/>
<dbReference type="InterPro" id="IPR005829">
    <property type="entry name" value="Sugar_transporter_CS"/>
</dbReference>
<feature type="transmembrane region" description="Helical" evidence="7">
    <location>
        <begin position="101"/>
        <end position="123"/>
    </location>
</feature>
<dbReference type="InterPro" id="IPR036259">
    <property type="entry name" value="MFS_trans_sf"/>
</dbReference>
<evidence type="ECO:0000256" key="5">
    <source>
        <dbReference type="ARBA" id="ARBA00022989"/>
    </source>
</evidence>
<dbReference type="Gene3D" id="1.20.1720.10">
    <property type="entry name" value="Multidrug resistance protein D"/>
    <property type="match status" value="1"/>
</dbReference>
<evidence type="ECO:0000256" key="1">
    <source>
        <dbReference type="ARBA" id="ARBA00004651"/>
    </source>
</evidence>
<evidence type="ECO:0000256" key="6">
    <source>
        <dbReference type="ARBA" id="ARBA00023136"/>
    </source>
</evidence>
<feature type="transmembrane region" description="Helical" evidence="7">
    <location>
        <begin position="486"/>
        <end position="512"/>
    </location>
</feature>
<feature type="transmembrane region" description="Helical" evidence="7">
    <location>
        <begin position="165"/>
        <end position="186"/>
    </location>
</feature>
<dbReference type="PANTHER" id="PTHR23501">
    <property type="entry name" value="MAJOR FACILITATOR SUPERFAMILY"/>
    <property type="match status" value="1"/>
</dbReference>
<feature type="domain" description="Major facilitator superfamily (MFS) profile" evidence="8">
    <location>
        <begin position="12"/>
        <end position="516"/>
    </location>
</feature>
<reference evidence="9" key="1">
    <citation type="submission" date="2022-06" db="EMBL/GenBank/DDBJ databases">
        <title>Aquibacillus sp. a new bacterium isolated from soil saline samples.</title>
        <authorList>
            <person name="Galisteo C."/>
            <person name="De La Haba R."/>
            <person name="Sanchez-Porro C."/>
            <person name="Ventosa A."/>
        </authorList>
    </citation>
    <scope>NUCLEOTIDE SEQUENCE</scope>
    <source>
        <strain evidence="9">3ASR75-11</strain>
    </source>
</reference>
<evidence type="ECO:0000313" key="10">
    <source>
        <dbReference type="Proteomes" id="UP001145050"/>
    </source>
</evidence>
<comment type="subcellular location">
    <subcellularLocation>
        <location evidence="1">Cell membrane</location>
        <topology evidence="1">Multi-pass membrane protein</topology>
    </subcellularLocation>
</comment>
<dbReference type="PRINTS" id="PR01036">
    <property type="entry name" value="TCRTETB"/>
</dbReference>
<comment type="caution">
    <text evidence="9">The sequence shown here is derived from an EMBL/GenBank/DDBJ whole genome shotgun (WGS) entry which is preliminary data.</text>
</comment>
<evidence type="ECO:0000256" key="3">
    <source>
        <dbReference type="ARBA" id="ARBA00022475"/>
    </source>
</evidence>
<gene>
    <name evidence="9" type="ORF">NC797_08685</name>
</gene>
<name>A0A9X4AM87_9BACI</name>
<feature type="transmembrane region" description="Helical" evidence="7">
    <location>
        <begin position="332"/>
        <end position="352"/>
    </location>
</feature>
<dbReference type="RefSeq" id="WP_272436388.1">
    <property type="nucleotide sequence ID" value="NZ_JAMQKB010000007.1"/>
</dbReference>
<keyword evidence="2" id="KW-0813">Transport</keyword>
<dbReference type="GO" id="GO:0022857">
    <property type="term" value="F:transmembrane transporter activity"/>
    <property type="evidence" value="ECO:0007669"/>
    <property type="project" value="InterPro"/>
</dbReference>
<feature type="transmembrane region" description="Helical" evidence="7">
    <location>
        <begin position="229"/>
        <end position="246"/>
    </location>
</feature>
<keyword evidence="3" id="KW-1003">Cell membrane</keyword>
<sequence length="533" mass="58049">METLDKRQKMLIMIAVMAVLLFSALNMTIVGTALPKIVSAIGGMEYFDWVFTIYMLTSSITAILVGKLSDIYGRKIFILVGIVIFSLGSLLSGFSDTILQLILFRGIQGFGGGMLMSVSFATVGDLFSPRERGRWQGALGGVFGLASLFGPTLGGTIVDNFQWSWVFWVFLPFGVIAFILIAKLYPKAENKAKEKVDYLGSFVLTIVIVTMLLGFSWADSKYAWDSPEIIGLFATSIVSLILFLIVEMKVKSPVIPLHLFKNNVFAISNAVAFLLGMGMFSVIMYIPFHVQGVAGKTATTSGLIEMAMTISMVISSAIAGNLVTKTGKYKKIAIIGLIVMSIGIYLNTLLSIETSLTRVILNLIVTGLGMGVTFPVFNTTVQNAVKHKYLGVATATSQLFRELGGTVGVAIMGAIMTNEMAEKIEEINMPEIPAGDAPTGGMGMDMEALQDPQILMNPDALDKIRSELPEPMLDVFNSLIISLREALSYALSSVFMFAMFAIVLTVVLTFFLKEIKLRTSNEDEEEEEVQGEQ</sequence>
<dbReference type="Pfam" id="PF07690">
    <property type="entry name" value="MFS_1"/>
    <property type="match status" value="1"/>
</dbReference>
<dbReference type="Proteomes" id="UP001145050">
    <property type="component" value="Unassembled WGS sequence"/>
</dbReference>
<dbReference type="InterPro" id="IPR004638">
    <property type="entry name" value="EmrB-like"/>
</dbReference>
<dbReference type="Gene3D" id="1.20.1250.20">
    <property type="entry name" value="MFS general substrate transporter like domains"/>
    <property type="match status" value="1"/>
</dbReference>